<feature type="region of interest" description="Disordered" evidence="8">
    <location>
        <begin position="762"/>
        <end position="782"/>
    </location>
</feature>
<evidence type="ECO:0000256" key="4">
    <source>
        <dbReference type="ARBA" id="ARBA00022927"/>
    </source>
</evidence>
<proteinExistence type="predicted"/>
<dbReference type="InterPro" id="IPR048883">
    <property type="entry name" value="Nup188_N-subdom_III"/>
</dbReference>
<feature type="region of interest" description="Disordered" evidence="8">
    <location>
        <begin position="2333"/>
        <end position="2366"/>
    </location>
</feature>
<keyword evidence="11" id="KW-1185">Reference proteome</keyword>
<dbReference type="GO" id="GO:0006405">
    <property type="term" value="P:RNA export from nucleus"/>
    <property type="evidence" value="ECO:0007669"/>
    <property type="project" value="TreeGrafter"/>
</dbReference>
<keyword evidence="4" id="KW-0653">Protein transport</keyword>
<dbReference type="InterPro" id="IPR044840">
    <property type="entry name" value="Nup188"/>
</dbReference>
<evidence type="ECO:0000256" key="8">
    <source>
        <dbReference type="SAM" id="MobiDB-lite"/>
    </source>
</evidence>
<dbReference type="PANTHER" id="PTHR31431:SF1">
    <property type="entry name" value="NUCLEOPORIN NUP188"/>
    <property type="match status" value="1"/>
</dbReference>
<evidence type="ECO:0000256" key="2">
    <source>
        <dbReference type="ARBA" id="ARBA00022448"/>
    </source>
</evidence>
<protein>
    <recommendedName>
        <fullName evidence="9">Nucleoporin Nup188 N-terminal subdomain III domain-containing protein</fullName>
    </recommendedName>
</protein>
<evidence type="ECO:0000256" key="7">
    <source>
        <dbReference type="ARBA" id="ARBA00023242"/>
    </source>
</evidence>
<feature type="region of interest" description="Disordered" evidence="8">
    <location>
        <begin position="2266"/>
        <end position="2296"/>
    </location>
</feature>
<feature type="domain" description="Nucleoporin Nup188 N-terminal subdomain III" evidence="9">
    <location>
        <begin position="869"/>
        <end position="1131"/>
    </location>
</feature>
<dbReference type="GO" id="GO:0051028">
    <property type="term" value="P:mRNA transport"/>
    <property type="evidence" value="ECO:0007669"/>
    <property type="project" value="UniProtKB-KW"/>
</dbReference>
<name>A0A5C3F0Z9_9BASI</name>
<dbReference type="Gene3D" id="1.25.10.70">
    <property type="match status" value="1"/>
</dbReference>
<keyword evidence="6" id="KW-0906">Nuclear pore complex</keyword>
<dbReference type="GO" id="GO:0017056">
    <property type="term" value="F:structural constituent of nuclear pore"/>
    <property type="evidence" value="ECO:0007669"/>
    <property type="project" value="InterPro"/>
</dbReference>
<feature type="region of interest" description="Disordered" evidence="8">
    <location>
        <begin position="1"/>
        <end position="23"/>
    </location>
</feature>
<gene>
    <name evidence="10" type="ORF">PSFLO_03161</name>
</gene>
<evidence type="ECO:0000256" key="6">
    <source>
        <dbReference type="ARBA" id="ARBA00023132"/>
    </source>
</evidence>
<evidence type="ECO:0000256" key="5">
    <source>
        <dbReference type="ARBA" id="ARBA00023010"/>
    </source>
</evidence>
<feature type="region of interest" description="Disordered" evidence="8">
    <location>
        <begin position="428"/>
        <end position="464"/>
    </location>
</feature>
<keyword evidence="2" id="KW-0813">Transport</keyword>
<keyword evidence="5" id="KW-0811">Translocation</keyword>
<keyword evidence="3" id="KW-0509">mRNA transport</keyword>
<evidence type="ECO:0000313" key="10">
    <source>
        <dbReference type="EMBL" id="SPO37685.1"/>
    </source>
</evidence>
<feature type="compositionally biased region" description="Basic and acidic residues" evidence="8">
    <location>
        <begin position="2277"/>
        <end position="2296"/>
    </location>
</feature>
<feature type="region of interest" description="Disordered" evidence="8">
    <location>
        <begin position="363"/>
        <end position="384"/>
    </location>
</feature>
<dbReference type="GO" id="GO:0044611">
    <property type="term" value="C:nuclear pore inner ring"/>
    <property type="evidence" value="ECO:0007669"/>
    <property type="project" value="TreeGrafter"/>
</dbReference>
<evidence type="ECO:0000256" key="1">
    <source>
        <dbReference type="ARBA" id="ARBA00004567"/>
    </source>
</evidence>
<sequence length="2387" mass="252581">MVLQASQTAQAGPSSSKAPSSAAKDASSEAFISFRDIYDHLELARHQRGTDELEALLRSNKRRLQRCADPYAKPSDASKRKLAAASVTLGSGASIKLDDQQRELAKTIAQRYDLDEIDSLVLLRTFLDSEDRSLELLSRPSASADGSASRAASVAPSAGLGRSTSLLAASVKGKASAAGSDDVVSDFLDAFNVFYFEERLYILRTVCSLFRIAEDPSHELYDLACDVLVLFADEAFGLACLDDFESMVAEPLPDHVREQPRYSGFWAKQRLKEQLGLLEVVFLLLYGRIQASPTLIVRILQTLHNTDAGRQQANGGFFDNEAVELVTCIGHLLVLIGVESLALEEAMDGIDLHSSMSSSVAANRSSVNSNHQNPYSNGASGNRLVEDPAKLGEALDLLEQTGHDPSRSPVLLAWSLVLNRIDDALAAAADEQQHHEQQQMQQQAPASDNPGDEPQARPAAPSSSRLPAHIAALADVVRIDDGGPPVWRRLAQAAFAPELSLFAAMVSILASPLLATSNSTAALAVSAPSALAYRAVFKGLLLSVTELIKPEFLPDFDALVALWEAAFGSGVATELSPTALEGIAALCVQFWEIDAHHDSRCATIDTARRRWPVSFRPLLRLVKALTGNARPDALESWPSSLQAGARSPPVEQACAAAFQFLAQVPTFAQVLPNLIGGPYEAVDGGDYVSVSYRVTRPVQVAGTHVRLPAGITGSAISEIGATPVIVLWTPTTPISAWKLMRDILLGFPPYLSSAGYDGNGGGGDDSRVFDDDSNGVDGDRPGAATAADFSKLAPVNADDPWEEVAAEALELFASVLSASSKLAWSLLAHLDGDDRALTSLRHGGDLDGDSAMGAISGARQPRQPGRSRDLAAVAIHLLQHTLVGTPIDSRLVDVAYKLLSILLPYMPNEIWQTVRSSNLLTGSPGSLSYVSRASSDAATIASASASTPSVLLAHETSRASYPGLLSLLDFLAALVLEMRRSHFVSTADLLEVKASVLLRGLAWVFESVWPEYQSWRYVRLRDKLEIGRRCTALFRLVLSETSWKVSSQPSAEGFERRGPASSLVDALERALVTAPSMLSLAPLVSALGSGQQLVDQLHRAGCSSDAALAEDYVLASLQLATLIVSRRRDLVSAAAAAAAASRSAPQAKAAAAPRVELGLLERLFFDHAAVAMRSVSGGGRKSARVELASAVMSYVLLPISATLSAEASRLITAVCRSTADVAAHGQPVPGLVGHLGTIAELESTVAGLVNLVGNTYLDASLRADVWTMLAAIVDTQPALATLLLTGRHLAKTTEFQLTEARDDGVDNAAKNAGNAEDNRASKVFTVSSSYGQALDRTALEVASDAVLIGAELLRNDPALLESILRFLDIAWTHAAEHSAAFEPVRTRTDFFRALADLATAEADAPPGIPEGFVFEDGARRTDSDVDAREYAHRRMCQARALRLLECDIQLGGIVGGGSGGDRNRNRQQGEAASLSTMLSLLSDGDKLRSALEASFKTYCDPALQYESERKLAELFPTVHLAALRHPARRDDFDSGRRYGDDYVFDVAALRRKLEGFFETLSDDDVADLESLEEGVLAVATINLEWTALDVQATMIRAWTQSLRSAMGRLVTAAVAKGTADKLQDALMSAWTACARIAVDETLESDVMRGIHAARVELLSVVIETAWGRRDAGQKVQGERIVEVSELAARLLGHSIFSIEDSIQGLVSPPFHRACFDVAVFSAVQCRRWLQGQDGGAAAAAALAASTTSTDGSSGVEVHRALHRAMDAFARHTIASLRISMTNCLVCIQRGQAATDQARSLEDDLDLLVSLFELVIRTDVGLVPHAWLAQVQSERLFQVAIDLLGRAPVLRFDGTARDGSLMGAAASSSPSPNSAHHPLFITPVLSLLLALSSHPGSSEQLALAGVVNGLASNMLSQPLEAGAVSPLLLSGDRNPSHDAWTTMLRIVVNLIDNLASGGSGGSLGSAGGGGGAAAAAAGAAARGDAGQRTGAGARFIETDVDGFVRVYARQIESALAFAPIYALDGQASSGLGGFGTSLSAAAASFSGSGTDRDAIQAAQAASPSSSIVSLPGLDELELICRLFYSMVRAERDGSSSRNQAGNRHSITAKLSSRLAWLLQPLVHLLQHPRELQSLLGLDAEAEDARAKPLHATAQAKLLDTVTVLVAGLWYQSEAAFVLCREVQAWPSVRSPSALIRPVMRTSPTSAASLGTLLDLAGHLTDHLRGASSSSTSSSSSTTARTASICDALEQTLALCATQAAVWALSPSTGATGAGHRGVRGDENRDERETSKLQDAARQEVEAGLSRDLTAAIRAAESAINAASSTASATASASAAATGGRKMPSSLLSGASRGADRKTEQAQAQPVSGASLLPVVARFVESRLDRRAF</sequence>
<dbReference type="EMBL" id="OOIP01000007">
    <property type="protein sequence ID" value="SPO37685.1"/>
    <property type="molecule type" value="Genomic_DNA"/>
</dbReference>
<comment type="subcellular location">
    <subcellularLocation>
        <location evidence="1">Nucleus</location>
        <location evidence="1">Nuclear pore complex</location>
    </subcellularLocation>
</comment>
<evidence type="ECO:0000259" key="9">
    <source>
        <dbReference type="Pfam" id="PF21093"/>
    </source>
</evidence>
<organism evidence="10 11">
    <name type="scientific">Pseudozyma flocculosa</name>
    <dbReference type="NCBI Taxonomy" id="84751"/>
    <lineage>
        <taxon>Eukaryota</taxon>
        <taxon>Fungi</taxon>
        <taxon>Dikarya</taxon>
        <taxon>Basidiomycota</taxon>
        <taxon>Ustilaginomycotina</taxon>
        <taxon>Ustilaginomycetes</taxon>
        <taxon>Ustilaginales</taxon>
        <taxon>Ustilaginaceae</taxon>
        <taxon>Pseudozyma</taxon>
    </lineage>
</organism>
<feature type="compositionally biased region" description="Polar residues" evidence="8">
    <location>
        <begin position="371"/>
        <end position="380"/>
    </location>
</feature>
<dbReference type="PANTHER" id="PTHR31431">
    <property type="entry name" value="NUCLEOPORIN NUP188 HOMOLOG"/>
    <property type="match status" value="1"/>
</dbReference>
<accession>A0A5C3F0Z9</accession>
<dbReference type="Proteomes" id="UP000323386">
    <property type="component" value="Unassembled WGS sequence"/>
</dbReference>
<feature type="compositionally biased region" description="Low complexity" evidence="8">
    <location>
        <begin position="9"/>
        <end position="23"/>
    </location>
</feature>
<evidence type="ECO:0000256" key="3">
    <source>
        <dbReference type="ARBA" id="ARBA00022816"/>
    </source>
</evidence>
<keyword evidence="7" id="KW-0539">Nucleus</keyword>
<evidence type="ECO:0000313" key="11">
    <source>
        <dbReference type="Proteomes" id="UP000323386"/>
    </source>
</evidence>
<dbReference type="GO" id="GO:0006606">
    <property type="term" value="P:protein import into nucleus"/>
    <property type="evidence" value="ECO:0007669"/>
    <property type="project" value="TreeGrafter"/>
</dbReference>
<dbReference type="OrthoDB" id="102511at2759"/>
<reference evidence="10 11" key="1">
    <citation type="submission" date="2018-03" db="EMBL/GenBank/DDBJ databases">
        <authorList>
            <person name="Guldener U."/>
        </authorList>
    </citation>
    <scope>NUCLEOTIDE SEQUENCE [LARGE SCALE GENOMIC DNA]</scope>
    <source>
        <strain evidence="10 11">DAOM196992</strain>
    </source>
</reference>
<dbReference type="Pfam" id="PF21093">
    <property type="entry name" value="Nup188_N-subdom_III"/>
    <property type="match status" value="1"/>
</dbReference>